<dbReference type="InterPro" id="IPR004839">
    <property type="entry name" value="Aminotransferase_I/II_large"/>
</dbReference>
<evidence type="ECO:0000256" key="4">
    <source>
        <dbReference type="ARBA" id="ARBA00022898"/>
    </source>
</evidence>
<sequence>MEARRRTTSGLEATLSRTLDKRRSSSTIRQLTTTAPNAVDFSSNDFLSLATNPELRQSFLQELERGPPNTGSGGSRLLDGNSTYAETLERQIAAFHNAPAGLLCNSGFDANVGLFSCLPQPGDVIIHDAAIHASVHDGMRLSRAAQCLPFAHNDIASLRAVLQTCVASNPTILHGQRNIFVAVETVYSMDGDLAPLRAIVALLRDKTLLPASNAYLIVDEAHSTGLYGAQGRGLVCELGLENDVTVRLHTFGKALAANGAVLLCSPVVREYLVNYARPLIYTTFMSFPALAGVKASYAFLGEREGGGAEAEFDGGVGSRVACEVVGFAAGACGWGWGDSTYKSVVGVVVVVVLRGSTAARAPLASGSSNSPVRGLQICNSNGPTLLPTLPATQQTPDQRPPPTNLFNTSSVLWELLKGVLRSPWGHVEFPVPPPTGATYLTSPSTASQDLSELITKYRRSQYPHVRVETFICAVCAVPATV</sequence>
<dbReference type="AlphaFoldDB" id="A0AAN6KHN9"/>
<dbReference type="InterPro" id="IPR050087">
    <property type="entry name" value="AON_synthase_class-II"/>
</dbReference>
<dbReference type="Proteomes" id="UP001175353">
    <property type="component" value="Unassembled WGS sequence"/>
</dbReference>
<dbReference type="EMBL" id="JAUJLE010000102">
    <property type="protein sequence ID" value="KAK0983358.1"/>
    <property type="molecule type" value="Genomic_DNA"/>
</dbReference>
<protein>
    <recommendedName>
        <fullName evidence="5">Aminotransferase class I/classII large domain-containing protein</fullName>
    </recommendedName>
</protein>
<evidence type="ECO:0000256" key="1">
    <source>
        <dbReference type="ARBA" id="ARBA00001933"/>
    </source>
</evidence>
<keyword evidence="3" id="KW-0808">Transferase</keyword>
<evidence type="ECO:0000259" key="5">
    <source>
        <dbReference type="Pfam" id="PF00155"/>
    </source>
</evidence>
<accession>A0AAN6KHN9</accession>
<dbReference type="SUPFAM" id="SSF53383">
    <property type="entry name" value="PLP-dependent transferases"/>
    <property type="match status" value="1"/>
</dbReference>
<feature type="domain" description="Aminotransferase class I/classII large" evidence="5">
    <location>
        <begin position="38"/>
        <end position="295"/>
    </location>
</feature>
<name>A0AAN6KHN9_9PEZI</name>
<dbReference type="PANTHER" id="PTHR13693:SF77">
    <property type="entry name" value="8-AMINO-7-OXONONANOATE SYNTHASE"/>
    <property type="match status" value="1"/>
</dbReference>
<evidence type="ECO:0000256" key="3">
    <source>
        <dbReference type="ARBA" id="ARBA00022679"/>
    </source>
</evidence>
<proteinExistence type="inferred from homology"/>
<comment type="cofactor">
    <cofactor evidence="1">
        <name>pyridoxal 5'-phosphate</name>
        <dbReference type="ChEBI" id="CHEBI:597326"/>
    </cofactor>
</comment>
<dbReference type="Gene3D" id="3.40.640.10">
    <property type="entry name" value="Type I PLP-dependent aspartate aminotransferase-like (Major domain)"/>
    <property type="match status" value="1"/>
</dbReference>
<gene>
    <name evidence="6" type="ORF">LTR91_011301</name>
</gene>
<dbReference type="GO" id="GO:0009102">
    <property type="term" value="P:biotin biosynthetic process"/>
    <property type="evidence" value="ECO:0007669"/>
    <property type="project" value="TreeGrafter"/>
</dbReference>
<evidence type="ECO:0000313" key="7">
    <source>
        <dbReference type="Proteomes" id="UP001175353"/>
    </source>
</evidence>
<comment type="similarity">
    <text evidence="2">Belongs to the class-II pyridoxal-phosphate-dependent aminotransferase family. BioF subfamily.</text>
</comment>
<keyword evidence="7" id="KW-1185">Reference proteome</keyword>
<dbReference type="GO" id="GO:0030170">
    <property type="term" value="F:pyridoxal phosphate binding"/>
    <property type="evidence" value="ECO:0007669"/>
    <property type="project" value="InterPro"/>
</dbReference>
<dbReference type="PANTHER" id="PTHR13693">
    <property type="entry name" value="CLASS II AMINOTRANSFERASE/8-AMINO-7-OXONONANOATE SYNTHASE"/>
    <property type="match status" value="1"/>
</dbReference>
<organism evidence="6 7">
    <name type="scientific">Friedmanniomyces endolithicus</name>
    <dbReference type="NCBI Taxonomy" id="329885"/>
    <lineage>
        <taxon>Eukaryota</taxon>
        <taxon>Fungi</taxon>
        <taxon>Dikarya</taxon>
        <taxon>Ascomycota</taxon>
        <taxon>Pezizomycotina</taxon>
        <taxon>Dothideomycetes</taxon>
        <taxon>Dothideomycetidae</taxon>
        <taxon>Mycosphaerellales</taxon>
        <taxon>Teratosphaeriaceae</taxon>
        <taxon>Friedmanniomyces</taxon>
    </lineage>
</organism>
<evidence type="ECO:0000313" key="6">
    <source>
        <dbReference type="EMBL" id="KAK0983358.1"/>
    </source>
</evidence>
<reference evidence="6" key="1">
    <citation type="submission" date="2023-06" db="EMBL/GenBank/DDBJ databases">
        <title>Black Yeasts Isolated from many extreme environments.</title>
        <authorList>
            <person name="Coleine C."/>
            <person name="Stajich J.E."/>
            <person name="Selbmann L."/>
        </authorList>
    </citation>
    <scope>NUCLEOTIDE SEQUENCE</scope>
    <source>
        <strain evidence="6">CCFEE 5200</strain>
    </source>
</reference>
<dbReference type="GO" id="GO:0016740">
    <property type="term" value="F:transferase activity"/>
    <property type="evidence" value="ECO:0007669"/>
    <property type="project" value="UniProtKB-KW"/>
</dbReference>
<dbReference type="InterPro" id="IPR015424">
    <property type="entry name" value="PyrdxlP-dep_Trfase"/>
</dbReference>
<evidence type="ECO:0000256" key="2">
    <source>
        <dbReference type="ARBA" id="ARBA00010008"/>
    </source>
</evidence>
<comment type="caution">
    <text evidence="6">The sequence shown here is derived from an EMBL/GenBank/DDBJ whole genome shotgun (WGS) entry which is preliminary data.</text>
</comment>
<dbReference type="Pfam" id="PF00155">
    <property type="entry name" value="Aminotran_1_2"/>
    <property type="match status" value="1"/>
</dbReference>
<keyword evidence="4" id="KW-0663">Pyridoxal phosphate</keyword>
<dbReference type="InterPro" id="IPR015421">
    <property type="entry name" value="PyrdxlP-dep_Trfase_major"/>
</dbReference>